<feature type="non-terminal residue" evidence="3">
    <location>
        <position position="1"/>
    </location>
</feature>
<keyword evidence="2" id="KW-1133">Transmembrane helix</keyword>
<reference evidence="3 4" key="1">
    <citation type="submission" date="2017-07" db="EMBL/GenBank/DDBJ databases">
        <authorList>
            <person name="Talla V."/>
            <person name="Backstrom N."/>
        </authorList>
    </citation>
    <scope>NUCLEOTIDE SEQUENCE [LARGE SCALE GENOMIC DNA]</scope>
</reference>
<dbReference type="Proteomes" id="UP000324832">
    <property type="component" value="Unassembled WGS sequence"/>
</dbReference>
<organism evidence="3 4">
    <name type="scientific">Leptidea sinapis</name>
    <dbReference type="NCBI Taxonomy" id="189913"/>
    <lineage>
        <taxon>Eukaryota</taxon>
        <taxon>Metazoa</taxon>
        <taxon>Ecdysozoa</taxon>
        <taxon>Arthropoda</taxon>
        <taxon>Hexapoda</taxon>
        <taxon>Insecta</taxon>
        <taxon>Pterygota</taxon>
        <taxon>Neoptera</taxon>
        <taxon>Endopterygota</taxon>
        <taxon>Lepidoptera</taxon>
        <taxon>Glossata</taxon>
        <taxon>Ditrysia</taxon>
        <taxon>Papilionoidea</taxon>
        <taxon>Pieridae</taxon>
        <taxon>Dismorphiinae</taxon>
        <taxon>Leptidea</taxon>
    </lineage>
</organism>
<keyword evidence="2" id="KW-0472">Membrane</keyword>
<keyword evidence="4" id="KW-1185">Reference proteome</keyword>
<evidence type="ECO:0000256" key="1">
    <source>
        <dbReference type="SAM" id="MobiDB-lite"/>
    </source>
</evidence>
<sequence length="109" mass="12560">HSIVCSLFRKIGQRKYIKLFYEVTLVSYFRFSRFVLFIHTIFSVFEYSRLIFIIAVRRLQGHTYPDGLHWPAAGPAPAGSELLSVRSRVPRAASTTRTRNLPTTEELQG</sequence>
<accession>A0A5E4Q3P9</accession>
<feature type="region of interest" description="Disordered" evidence="1">
    <location>
        <begin position="87"/>
        <end position="109"/>
    </location>
</feature>
<feature type="compositionally biased region" description="Polar residues" evidence="1">
    <location>
        <begin position="93"/>
        <end position="109"/>
    </location>
</feature>
<gene>
    <name evidence="3" type="ORF">LSINAPIS_LOCUS4650</name>
</gene>
<feature type="transmembrane region" description="Helical" evidence="2">
    <location>
        <begin position="34"/>
        <end position="56"/>
    </location>
</feature>
<name>A0A5E4Q3P9_9NEOP</name>
<evidence type="ECO:0000313" key="4">
    <source>
        <dbReference type="Proteomes" id="UP000324832"/>
    </source>
</evidence>
<protein>
    <submittedName>
        <fullName evidence="3">Uncharacterized protein</fullName>
    </submittedName>
</protein>
<dbReference type="AlphaFoldDB" id="A0A5E4Q3P9"/>
<evidence type="ECO:0000256" key="2">
    <source>
        <dbReference type="SAM" id="Phobius"/>
    </source>
</evidence>
<evidence type="ECO:0000313" key="3">
    <source>
        <dbReference type="EMBL" id="VVC92144.1"/>
    </source>
</evidence>
<proteinExistence type="predicted"/>
<dbReference type="EMBL" id="FZQP02001226">
    <property type="protein sequence ID" value="VVC92144.1"/>
    <property type="molecule type" value="Genomic_DNA"/>
</dbReference>
<keyword evidence="2" id="KW-0812">Transmembrane</keyword>